<proteinExistence type="predicted"/>
<feature type="region of interest" description="Disordered" evidence="1">
    <location>
        <begin position="80"/>
        <end position="132"/>
    </location>
</feature>
<organism evidence="2 3">
    <name type="scientific">Spirodela intermedia</name>
    <name type="common">Intermediate duckweed</name>
    <dbReference type="NCBI Taxonomy" id="51605"/>
    <lineage>
        <taxon>Eukaryota</taxon>
        <taxon>Viridiplantae</taxon>
        <taxon>Streptophyta</taxon>
        <taxon>Embryophyta</taxon>
        <taxon>Tracheophyta</taxon>
        <taxon>Spermatophyta</taxon>
        <taxon>Magnoliopsida</taxon>
        <taxon>Liliopsida</taxon>
        <taxon>Araceae</taxon>
        <taxon>Lemnoideae</taxon>
        <taxon>Spirodela</taxon>
    </lineage>
</organism>
<sequence>METRPIFASTMAKPWPTQTRTPPPKGKKAVPAAGDWFFDALETPSANLSGLKSPASSPQYSGSCWTSRTASWSCTPECFPQSSAGSVCRSPASPCRKPAEPRPWRGPASSDALLGRPWPRSGGWRSSPARQNRRACILRSPPHRPSRSSSPVAAPGAACRSAFSLLAMISRRRSSISRSTSLIRRFLFVGRNL</sequence>
<name>A0A7I8KPV8_SPIIN</name>
<dbReference type="Proteomes" id="UP000663760">
    <property type="component" value="Chromosome 7"/>
</dbReference>
<reference evidence="2" key="1">
    <citation type="submission" date="2020-02" db="EMBL/GenBank/DDBJ databases">
        <authorList>
            <person name="Scholz U."/>
            <person name="Mascher M."/>
            <person name="Fiebig A."/>
        </authorList>
    </citation>
    <scope>NUCLEOTIDE SEQUENCE</scope>
</reference>
<evidence type="ECO:0000256" key="1">
    <source>
        <dbReference type="SAM" id="MobiDB-lite"/>
    </source>
</evidence>
<keyword evidence="3" id="KW-1185">Reference proteome</keyword>
<gene>
    <name evidence="2" type="ORF">SI8410_07009784</name>
</gene>
<evidence type="ECO:0000313" key="2">
    <source>
        <dbReference type="EMBL" id="CAA7399114.1"/>
    </source>
</evidence>
<protein>
    <submittedName>
        <fullName evidence="2">Uncharacterized protein</fullName>
    </submittedName>
</protein>
<evidence type="ECO:0000313" key="3">
    <source>
        <dbReference type="Proteomes" id="UP000663760"/>
    </source>
</evidence>
<dbReference type="EMBL" id="LR746270">
    <property type="protein sequence ID" value="CAA7399114.1"/>
    <property type="molecule type" value="Genomic_DNA"/>
</dbReference>
<accession>A0A7I8KPV8</accession>
<dbReference type="AlphaFoldDB" id="A0A7I8KPV8"/>
<feature type="region of interest" description="Disordered" evidence="1">
    <location>
        <begin position="1"/>
        <end position="31"/>
    </location>
</feature>